<evidence type="ECO:0000313" key="4">
    <source>
        <dbReference type="EMBL" id="KAG2172687.1"/>
    </source>
</evidence>
<dbReference type="PANTHER" id="PTHR24320">
    <property type="entry name" value="RETINOL DEHYDROGENASE"/>
    <property type="match status" value="1"/>
</dbReference>
<keyword evidence="5" id="KW-1185">Reference proteome</keyword>
<keyword evidence="2" id="KW-0560">Oxidoreductase</keyword>
<dbReference type="PRINTS" id="PR00081">
    <property type="entry name" value="GDHRDH"/>
</dbReference>
<evidence type="ECO:0000256" key="2">
    <source>
        <dbReference type="ARBA" id="ARBA00023002"/>
    </source>
</evidence>
<accession>A0A8H7U8W9</accession>
<name>A0A8H7U8W9_MORIS</name>
<dbReference type="PANTHER" id="PTHR24320:SF227">
    <property type="entry name" value="RETINOL DEHYDROGENASE 11"/>
    <property type="match status" value="1"/>
</dbReference>
<dbReference type="SUPFAM" id="SSF51735">
    <property type="entry name" value="NAD(P)-binding Rossmann-fold domains"/>
    <property type="match status" value="1"/>
</dbReference>
<comment type="caution">
    <text evidence="4">The sequence shown here is derived from an EMBL/GenBank/DDBJ whole genome shotgun (WGS) entry which is preliminary data.</text>
</comment>
<evidence type="ECO:0000256" key="1">
    <source>
        <dbReference type="ARBA" id="ARBA00006484"/>
    </source>
</evidence>
<dbReference type="InterPro" id="IPR036291">
    <property type="entry name" value="NAD(P)-bd_dom_sf"/>
</dbReference>
<proteinExistence type="inferred from homology"/>
<dbReference type="EMBL" id="JAEPQZ010000016">
    <property type="protein sequence ID" value="KAG2172687.1"/>
    <property type="molecule type" value="Genomic_DNA"/>
</dbReference>
<evidence type="ECO:0000256" key="3">
    <source>
        <dbReference type="RuleBase" id="RU000363"/>
    </source>
</evidence>
<dbReference type="InterPro" id="IPR002347">
    <property type="entry name" value="SDR_fam"/>
</dbReference>
<dbReference type="CDD" id="cd05327">
    <property type="entry name" value="retinol-DH_like_SDR_c_like"/>
    <property type="match status" value="1"/>
</dbReference>
<comment type="similarity">
    <text evidence="1 3">Belongs to the short-chain dehydrogenases/reductases (SDR) family.</text>
</comment>
<dbReference type="AlphaFoldDB" id="A0A8H7U8W9"/>
<dbReference type="Gene3D" id="3.40.50.720">
    <property type="entry name" value="NAD(P)-binding Rossmann-like Domain"/>
    <property type="match status" value="1"/>
</dbReference>
<dbReference type="Proteomes" id="UP000654370">
    <property type="component" value="Unassembled WGS sequence"/>
</dbReference>
<dbReference type="Pfam" id="PF00106">
    <property type="entry name" value="adh_short"/>
    <property type="match status" value="1"/>
</dbReference>
<feature type="non-terminal residue" evidence="4">
    <location>
        <position position="341"/>
    </location>
</feature>
<dbReference type="PRINTS" id="PR00080">
    <property type="entry name" value="SDRFAMILY"/>
</dbReference>
<organism evidence="4 5">
    <name type="scientific">Mortierella isabellina</name>
    <name type="common">Filamentous fungus</name>
    <name type="synonym">Umbelopsis isabellina</name>
    <dbReference type="NCBI Taxonomy" id="91625"/>
    <lineage>
        <taxon>Eukaryota</taxon>
        <taxon>Fungi</taxon>
        <taxon>Fungi incertae sedis</taxon>
        <taxon>Mucoromycota</taxon>
        <taxon>Mucoromycotina</taxon>
        <taxon>Umbelopsidomycetes</taxon>
        <taxon>Umbelopsidales</taxon>
        <taxon>Umbelopsidaceae</taxon>
        <taxon>Umbelopsis</taxon>
    </lineage>
</organism>
<sequence length="341" mass="38254">EFCYAFQKNGFKGTGCYAQQFCLNRKPETKRTKNMGKRNFELDQIPDMTGKVCIVTGGNTGIGKVSALELAKHNAHVILAARTPSKGQAAAEEIKAETKNDKVEFMKLDLLSLSSVMEFVKDFKAKNLPLHLLLNNAGVMACPWALSEEGIESQFATNHLAPFYLTTQLLPILEQSQPSRIVNISSLAHKSIIFNGLSLNKIQDKSSYNARTAYARSKACNILFTRELAQRLEKKNVKNLYVNSCHPGVVDTEIARYATFPFKQIIDWMKINPQDGALTQLYLSTSPEIEKKDIRGKYYVPFASEATPQSHSTSQKNQTELWDYTEKILREKIPGYTDAGI</sequence>
<reference evidence="4" key="1">
    <citation type="submission" date="2020-12" db="EMBL/GenBank/DDBJ databases">
        <title>Metabolic potential, ecology and presence of endohyphal bacteria is reflected in genomic diversity of Mucoromycotina.</title>
        <authorList>
            <person name="Muszewska A."/>
            <person name="Okrasinska A."/>
            <person name="Steczkiewicz K."/>
            <person name="Drgas O."/>
            <person name="Orlowska M."/>
            <person name="Perlinska-Lenart U."/>
            <person name="Aleksandrzak-Piekarczyk T."/>
            <person name="Szatraj K."/>
            <person name="Zielenkiewicz U."/>
            <person name="Pilsyk S."/>
            <person name="Malc E."/>
            <person name="Mieczkowski P."/>
            <person name="Kruszewska J.S."/>
            <person name="Biernat P."/>
            <person name="Pawlowska J."/>
        </authorList>
    </citation>
    <scope>NUCLEOTIDE SEQUENCE</scope>
    <source>
        <strain evidence="4">WA0000067209</strain>
    </source>
</reference>
<protein>
    <submittedName>
        <fullName evidence="4">Uncharacterized protein</fullName>
    </submittedName>
</protein>
<evidence type="ECO:0000313" key="5">
    <source>
        <dbReference type="Proteomes" id="UP000654370"/>
    </source>
</evidence>
<dbReference type="OrthoDB" id="191139at2759"/>
<gene>
    <name evidence="4" type="ORF">INT43_000034</name>
</gene>
<dbReference type="GO" id="GO:0016491">
    <property type="term" value="F:oxidoreductase activity"/>
    <property type="evidence" value="ECO:0007669"/>
    <property type="project" value="UniProtKB-KW"/>
</dbReference>